<sequence>MLDSNYSNAEESFQQSLLSFSAQNFFFPLKLCESIKFKNRAKILRREKILLIRKKSCCCCSTRNTEKEEKENFKGVGAALVLGYPRRPSRGHRIHTDFDGDVNNFIMTEEIIHPKDNHLDSIEGHDIILAKVSDLRSSFNNRFPRDHSGGQQYRYNLEEVPESFWRTLTYADRNTDERKIQDIFNGMDINRDSKADPWELHDWIIVVQEAVQSSVHQRQWEQFRKDENDTITWTDYIYQVNPTGYCKKNTEQL</sequence>
<evidence type="ECO:0000313" key="1">
    <source>
        <dbReference type="EMBL" id="CAF2890306.1"/>
    </source>
</evidence>
<name>A0A7R8CPY5_LEPSM</name>
<dbReference type="Proteomes" id="UP000675881">
    <property type="component" value="Chromosome 3"/>
</dbReference>
<dbReference type="InterPro" id="IPR011992">
    <property type="entry name" value="EF-hand-dom_pair"/>
</dbReference>
<gene>
    <name evidence="1" type="ORF">LSAA_7487</name>
</gene>
<organism evidence="1 2">
    <name type="scientific">Lepeophtheirus salmonis</name>
    <name type="common">Salmon louse</name>
    <name type="synonym">Caligus salmonis</name>
    <dbReference type="NCBI Taxonomy" id="72036"/>
    <lineage>
        <taxon>Eukaryota</taxon>
        <taxon>Metazoa</taxon>
        <taxon>Ecdysozoa</taxon>
        <taxon>Arthropoda</taxon>
        <taxon>Crustacea</taxon>
        <taxon>Multicrustacea</taxon>
        <taxon>Hexanauplia</taxon>
        <taxon>Copepoda</taxon>
        <taxon>Siphonostomatoida</taxon>
        <taxon>Caligidae</taxon>
        <taxon>Lepeophtheirus</taxon>
    </lineage>
</organism>
<proteinExistence type="predicted"/>
<protein>
    <submittedName>
        <fullName evidence="1">(salmon louse) hypothetical protein</fullName>
    </submittedName>
</protein>
<dbReference type="AlphaFoldDB" id="A0A7R8CPY5"/>
<accession>A0A7R8CPY5</accession>
<keyword evidence="2" id="KW-1185">Reference proteome</keyword>
<dbReference type="OrthoDB" id="293868at2759"/>
<reference evidence="1" key="1">
    <citation type="submission" date="2021-02" db="EMBL/GenBank/DDBJ databases">
        <authorList>
            <person name="Bekaert M."/>
        </authorList>
    </citation>
    <scope>NUCLEOTIDE SEQUENCE</scope>
    <source>
        <strain evidence="1">IoA-00</strain>
    </source>
</reference>
<dbReference type="SUPFAM" id="SSF47473">
    <property type="entry name" value="EF-hand"/>
    <property type="match status" value="1"/>
</dbReference>
<dbReference type="EMBL" id="HG994582">
    <property type="protein sequence ID" value="CAF2890306.1"/>
    <property type="molecule type" value="Genomic_DNA"/>
</dbReference>
<evidence type="ECO:0000313" key="2">
    <source>
        <dbReference type="Proteomes" id="UP000675881"/>
    </source>
</evidence>